<protein>
    <submittedName>
        <fullName evidence="2">Uncharacterized protein</fullName>
    </submittedName>
</protein>
<evidence type="ECO:0000313" key="2">
    <source>
        <dbReference type="EMBL" id="MFD1781907.1"/>
    </source>
</evidence>
<gene>
    <name evidence="2" type="ORF">ACFSC0_00740</name>
</gene>
<keyword evidence="1" id="KW-0472">Membrane</keyword>
<evidence type="ECO:0000256" key="1">
    <source>
        <dbReference type="SAM" id="Phobius"/>
    </source>
</evidence>
<proteinExistence type="predicted"/>
<name>A0ABW4MVA7_9CAUL</name>
<dbReference type="RefSeq" id="WP_377281260.1">
    <property type="nucleotide sequence ID" value="NZ_JBHRSI010000003.1"/>
</dbReference>
<sequence length="59" mass="6376">MGGWSISLAICALICLGMGVGGRLDARTTGWLFLGSLLFLSIAVTVHVSAMILKERRRR</sequence>
<reference evidence="3" key="1">
    <citation type="journal article" date="2019" name="Int. J. Syst. Evol. Microbiol.">
        <title>The Global Catalogue of Microorganisms (GCM) 10K type strain sequencing project: providing services to taxonomists for standard genome sequencing and annotation.</title>
        <authorList>
            <consortium name="The Broad Institute Genomics Platform"/>
            <consortium name="The Broad Institute Genome Sequencing Center for Infectious Disease"/>
            <person name="Wu L."/>
            <person name="Ma J."/>
        </authorList>
    </citation>
    <scope>NUCLEOTIDE SEQUENCE [LARGE SCALE GENOMIC DNA]</scope>
    <source>
        <strain evidence="3">DFY28</strain>
    </source>
</reference>
<feature type="transmembrane region" description="Helical" evidence="1">
    <location>
        <begin position="31"/>
        <end position="53"/>
    </location>
</feature>
<keyword evidence="3" id="KW-1185">Reference proteome</keyword>
<keyword evidence="1" id="KW-0812">Transmembrane</keyword>
<evidence type="ECO:0000313" key="3">
    <source>
        <dbReference type="Proteomes" id="UP001597237"/>
    </source>
</evidence>
<accession>A0ABW4MVA7</accession>
<dbReference type="EMBL" id="JBHUEY010000001">
    <property type="protein sequence ID" value="MFD1781907.1"/>
    <property type="molecule type" value="Genomic_DNA"/>
</dbReference>
<dbReference type="Proteomes" id="UP001597237">
    <property type="component" value="Unassembled WGS sequence"/>
</dbReference>
<comment type="caution">
    <text evidence="2">The sequence shown here is derived from an EMBL/GenBank/DDBJ whole genome shotgun (WGS) entry which is preliminary data.</text>
</comment>
<organism evidence="2 3">
    <name type="scientific">Phenylobacterium terrae</name>
    <dbReference type="NCBI Taxonomy" id="2665495"/>
    <lineage>
        <taxon>Bacteria</taxon>
        <taxon>Pseudomonadati</taxon>
        <taxon>Pseudomonadota</taxon>
        <taxon>Alphaproteobacteria</taxon>
        <taxon>Caulobacterales</taxon>
        <taxon>Caulobacteraceae</taxon>
        <taxon>Phenylobacterium</taxon>
    </lineage>
</organism>
<keyword evidence="1" id="KW-1133">Transmembrane helix</keyword>